<feature type="compositionally biased region" description="Basic residues" evidence="1">
    <location>
        <begin position="185"/>
        <end position="201"/>
    </location>
</feature>
<reference evidence="2 3" key="1">
    <citation type="submission" date="2022-01" db="EMBL/GenBank/DDBJ databases">
        <title>Labilibaculum sp. nov, a marine bacterium isolated from Antarctica.</title>
        <authorList>
            <person name="Dai W."/>
        </authorList>
    </citation>
    <scope>NUCLEOTIDE SEQUENCE [LARGE SCALE GENOMIC DNA]</scope>
    <source>
        <strain evidence="2 3">DW002</strain>
    </source>
</reference>
<feature type="region of interest" description="Disordered" evidence="1">
    <location>
        <begin position="175"/>
        <end position="201"/>
    </location>
</feature>
<evidence type="ECO:0000313" key="2">
    <source>
        <dbReference type="EMBL" id="MDE5417328.1"/>
    </source>
</evidence>
<dbReference type="EMBL" id="JAKJSC010000001">
    <property type="protein sequence ID" value="MDE5417328.1"/>
    <property type="molecule type" value="Genomic_DNA"/>
</dbReference>
<accession>A0ABT5VS37</accession>
<dbReference type="Gene3D" id="3.40.50.1820">
    <property type="entry name" value="alpha/beta hydrolase"/>
    <property type="match status" value="1"/>
</dbReference>
<dbReference type="RefSeq" id="WP_275108667.1">
    <property type="nucleotide sequence ID" value="NZ_JAKJSC010000001.1"/>
</dbReference>
<dbReference type="Proteomes" id="UP001528920">
    <property type="component" value="Unassembled WGS sequence"/>
</dbReference>
<proteinExistence type="predicted"/>
<evidence type="ECO:0000256" key="1">
    <source>
        <dbReference type="SAM" id="MobiDB-lite"/>
    </source>
</evidence>
<comment type="caution">
    <text evidence="2">The sequence shown here is derived from an EMBL/GenBank/DDBJ whole genome shotgun (WGS) entry which is preliminary data.</text>
</comment>
<organism evidence="2 3">
    <name type="scientific">Paralabilibaculum antarcticum</name>
    <dbReference type="NCBI Taxonomy" id="2912572"/>
    <lineage>
        <taxon>Bacteria</taxon>
        <taxon>Pseudomonadati</taxon>
        <taxon>Bacteroidota</taxon>
        <taxon>Bacteroidia</taxon>
        <taxon>Marinilabiliales</taxon>
        <taxon>Marinifilaceae</taxon>
        <taxon>Paralabilibaculum</taxon>
    </lineage>
</organism>
<gene>
    <name evidence="2" type="ORF">L3049_04840</name>
</gene>
<keyword evidence="3" id="KW-1185">Reference proteome</keyword>
<protein>
    <recommendedName>
        <fullName evidence="4">Alpha/beta hydrolase</fullName>
    </recommendedName>
</protein>
<evidence type="ECO:0000313" key="3">
    <source>
        <dbReference type="Proteomes" id="UP001528920"/>
    </source>
</evidence>
<sequence length="201" mass="23395">MKQRLIILSDLWGLEDAEWMITYQKQLEPYFELEFYDSRKLVDLDLSDNSKNGIHAQFVNGGIDRAARKLSRKEKQDVNVLAFSIGGVIAWKAAFRGLSIKKLYAISSTRLRYETEKPDCKCALFYGEEDQYKPSVNWHASLTLDCNYIENGEHEMYQEEEFAISLCKKISKELTSQQNSPKNEARKHNRSNRNIRKTNPC</sequence>
<dbReference type="SUPFAM" id="SSF53474">
    <property type="entry name" value="alpha/beta-Hydrolases"/>
    <property type="match status" value="1"/>
</dbReference>
<name>A0ABT5VS37_9BACT</name>
<evidence type="ECO:0008006" key="4">
    <source>
        <dbReference type="Google" id="ProtNLM"/>
    </source>
</evidence>
<dbReference type="InterPro" id="IPR029058">
    <property type="entry name" value="AB_hydrolase_fold"/>
</dbReference>